<name>A0A0E0P083_ORYRU</name>
<dbReference type="GO" id="GO:0003723">
    <property type="term" value="F:RNA binding"/>
    <property type="evidence" value="ECO:0007669"/>
    <property type="project" value="InterPro"/>
</dbReference>
<feature type="region of interest" description="Disordered" evidence="4">
    <location>
        <begin position="233"/>
        <end position="263"/>
    </location>
</feature>
<dbReference type="PROSITE" id="PS51375">
    <property type="entry name" value="PPR"/>
    <property type="match status" value="1"/>
</dbReference>
<dbReference type="Gramene" id="ORUFI03G32610.1">
    <property type="protein sequence ID" value="ORUFI03G32610.1"/>
    <property type="gene ID" value="ORUFI03G32610"/>
</dbReference>
<evidence type="ECO:0000256" key="4">
    <source>
        <dbReference type="SAM" id="MobiDB-lite"/>
    </source>
</evidence>
<evidence type="ECO:0000313" key="5">
    <source>
        <dbReference type="EnsemblPlants" id="ORUFI03G32610.1"/>
    </source>
</evidence>
<organism evidence="5 6">
    <name type="scientific">Oryza rufipogon</name>
    <name type="common">Brownbeard rice</name>
    <name type="synonym">Asian wild rice</name>
    <dbReference type="NCBI Taxonomy" id="4529"/>
    <lineage>
        <taxon>Eukaryota</taxon>
        <taxon>Viridiplantae</taxon>
        <taxon>Streptophyta</taxon>
        <taxon>Embryophyta</taxon>
        <taxon>Tracheophyta</taxon>
        <taxon>Spermatophyta</taxon>
        <taxon>Magnoliopsida</taxon>
        <taxon>Liliopsida</taxon>
        <taxon>Poales</taxon>
        <taxon>Poaceae</taxon>
        <taxon>BOP clade</taxon>
        <taxon>Oryzoideae</taxon>
        <taxon>Oryzeae</taxon>
        <taxon>Oryzinae</taxon>
        <taxon>Oryza</taxon>
    </lineage>
</organism>
<dbReference type="HOGENOM" id="CLU_092609_0_0_1"/>
<dbReference type="InterPro" id="IPR046960">
    <property type="entry name" value="PPR_At4g14850-like_plant"/>
</dbReference>
<feature type="region of interest" description="Disordered" evidence="4">
    <location>
        <begin position="1"/>
        <end position="92"/>
    </location>
</feature>
<feature type="compositionally biased region" description="Pro residues" evidence="4">
    <location>
        <begin position="22"/>
        <end position="32"/>
    </location>
</feature>
<dbReference type="GO" id="GO:0009451">
    <property type="term" value="P:RNA modification"/>
    <property type="evidence" value="ECO:0007669"/>
    <property type="project" value="InterPro"/>
</dbReference>
<keyword evidence="6" id="KW-1185">Reference proteome</keyword>
<dbReference type="InterPro" id="IPR011990">
    <property type="entry name" value="TPR-like_helical_dom_sf"/>
</dbReference>
<evidence type="ECO:0008006" key="7">
    <source>
        <dbReference type="Google" id="ProtNLM"/>
    </source>
</evidence>
<dbReference type="EnsemblPlants" id="ORUFI03G32610.1">
    <property type="protein sequence ID" value="ORUFI03G32610.1"/>
    <property type="gene ID" value="ORUFI03G32610"/>
</dbReference>
<dbReference type="PANTHER" id="PTHR47926">
    <property type="entry name" value="PENTATRICOPEPTIDE REPEAT-CONTAINING PROTEIN"/>
    <property type="match status" value="1"/>
</dbReference>
<dbReference type="PANTHER" id="PTHR47926:SF347">
    <property type="entry name" value="PENTATRICOPEPTIDE REPEAT-CONTAINING PROTEIN"/>
    <property type="match status" value="1"/>
</dbReference>
<reference evidence="6" key="1">
    <citation type="submission" date="2013-06" db="EMBL/GenBank/DDBJ databases">
        <authorList>
            <person name="Zhao Q."/>
        </authorList>
    </citation>
    <scope>NUCLEOTIDE SEQUENCE</scope>
    <source>
        <strain evidence="6">cv. W1943</strain>
    </source>
</reference>
<dbReference type="FunFam" id="1.25.40.10:FF:000393">
    <property type="entry name" value="Pentatricopeptide repeat-containing protein At1g20230"/>
    <property type="match status" value="1"/>
</dbReference>
<protein>
    <recommendedName>
        <fullName evidence="7">Pentatricopeptide repeat-containing protein</fullName>
    </recommendedName>
</protein>
<feature type="repeat" description="PPR" evidence="3">
    <location>
        <begin position="184"/>
        <end position="218"/>
    </location>
</feature>
<keyword evidence="2" id="KW-0809">Transit peptide</keyword>
<dbReference type="eggNOG" id="KOG4197">
    <property type="taxonomic scope" value="Eukaryota"/>
</dbReference>
<evidence type="ECO:0000256" key="2">
    <source>
        <dbReference type="ARBA" id="ARBA00022946"/>
    </source>
</evidence>
<keyword evidence="1" id="KW-0677">Repeat</keyword>
<dbReference type="Proteomes" id="UP000008022">
    <property type="component" value="Unassembled WGS sequence"/>
</dbReference>
<evidence type="ECO:0000256" key="3">
    <source>
        <dbReference type="PROSITE-ProRule" id="PRU00708"/>
    </source>
</evidence>
<evidence type="ECO:0000256" key="1">
    <source>
        <dbReference type="ARBA" id="ARBA00022737"/>
    </source>
</evidence>
<sequence>MAAGSGARAVGDNGGGGVGGSPPAPASLPLPPRHSSSPRRRTPASPIGLLPTSRLRCQYSTGSLPESAAGHAVATPRSPSRRPGADAADEGEVPGLSSAAAVWMGAQARSGCEGNAESMAVALSACPYAGDLALAKGEATHGCGVMKGVIHGYVFITNSLVCMYGKLGEMDNAKKAFRDATEKNIVTWNTLITSYATAGLCDEALDVLAQMEQIGGKVAPNVVSWSAVISGFGKRERKNEREKNKEGGVEKDSEKRKRKKIEG</sequence>
<dbReference type="InterPro" id="IPR002885">
    <property type="entry name" value="PPR_rpt"/>
</dbReference>
<dbReference type="OMA" id="WMGAQAR"/>
<reference evidence="5" key="2">
    <citation type="submission" date="2015-06" db="UniProtKB">
        <authorList>
            <consortium name="EnsemblPlants"/>
        </authorList>
    </citation>
    <scope>IDENTIFICATION</scope>
</reference>
<dbReference type="STRING" id="4529.A0A0E0P083"/>
<proteinExistence type="predicted"/>
<dbReference type="NCBIfam" id="TIGR00756">
    <property type="entry name" value="PPR"/>
    <property type="match status" value="1"/>
</dbReference>
<dbReference type="AlphaFoldDB" id="A0A0E0P083"/>
<feature type="compositionally biased region" description="Low complexity" evidence="4">
    <location>
        <begin position="1"/>
        <end position="11"/>
    </location>
</feature>
<dbReference type="Gene3D" id="1.25.40.10">
    <property type="entry name" value="Tetratricopeptide repeat domain"/>
    <property type="match status" value="1"/>
</dbReference>
<accession>A0A0E0P083</accession>
<evidence type="ECO:0000313" key="6">
    <source>
        <dbReference type="Proteomes" id="UP000008022"/>
    </source>
</evidence>
<dbReference type="Pfam" id="PF13041">
    <property type="entry name" value="PPR_2"/>
    <property type="match status" value="1"/>
</dbReference>